<sequence>MSVYALLLILTVQIYYYFLNKTNESGYLTQKT</sequence>
<evidence type="ECO:0000313" key="1">
    <source>
        <dbReference type="EMBL" id="DAD88612.1"/>
    </source>
</evidence>
<name>A0A8S5N2G7_9CAUD</name>
<accession>A0A8S5N2G7</accession>
<protein>
    <submittedName>
        <fullName evidence="1">Uncharacterized protein</fullName>
    </submittedName>
</protein>
<organism evidence="1">
    <name type="scientific">Siphoviridae sp. ctYWp4</name>
    <dbReference type="NCBI Taxonomy" id="2826377"/>
    <lineage>
        <taxon>Viruses</taxon>
        <taxon>Duplodnaviria</taxon>
        <taxon>Heunggongvirae</taxon>
        <taxon>Uroviricota</taxon>
        <taxon>Caudoviricetes</taxon>
    </lineage>
</organism>
<proteinExistence type="predicted"/>
<reference evidence="1" key="1">
    <citation type="journal article" date="2021" name="Proc. Natl. Acad. Sci. U.S.A.">
        <title>A Catalog of Tens of Thousands of Viruses from Human Metagenomes Reveals Hidden Associations with Chronic Diseases.</title>
        <authorList>
            <person name="Tisza M.J."/>
            <person name="Buck C.B."/>
        </authorList>
    </citation>
    <scope>NUCLEOTIDE SEQUENCE</scope>
    <source>
        <strain evidence="1">CtYWp4</strain>
    </source>
</reference>
<dbReference type="EMBL" id="BK015044">
    <property type="protein sequence ID" value="DAD88612.1"/>
    <property type="molecule type" value="Genomic_DNA"/>
</dbReference>